<name>A0ABW9G2G5_9NOCA</name>
<dbReference type="RefSeq" id="WP_348605211.1">
    <property type="nucleotide sequence ID" value="NZ_CP157276.1"/>
</dbReference>
<keyword evidence="1" id="KW-0472">Membrane</keyword>
<comment type="caution">
    <text evidence="2">The sequence shown here is derived from an EMBL/GenBank/DDBJ whole genome shotgun (WGS) entry which is preliminary data.</text>
</comment>
<keyword evidence="3" id="KW-1185">Reference proteome</keyword>
<dbReference type="EMBL" id="JBDLNU010000007">
    <property type="protein sequence ID" value="MFM1731201.1"/>
    <property type="molecule type" value="Genomic_DNA"/>
</dbReference>
<organism evidence="2 3">
    <name type="scientific">Prescottella soli</name>
    <dbReference type="NCBI Taxonomy" id="1543852"/>
    <lineage>
        <taxon>Bacteria</taxon>
        <taxon>Bacillati</taxon>
        <taxon>Actinomycetota</taxon>
        <taxon>Actinomycetes</taxon>
        <taxon>Mycobacteriales</taxon>
        <taxon>Nocardiaceae</taxon>
        <taxon>Prescottella</taxon>
    </lineage>
</organism>
<dbReference type="Proteomes" id="UP001629744">
    <property type="component" value="Unassembled WGS sequence"/>
</dbReference>
<proteinExistence type="predicted"/>
<protein>
    <submittedName>
        <fullName evidence="2">DUF1109 domain-containing protein</fullName>
    </submittedName>
</protein>
<sequence>MTVLAVGLLLCLYYGWWPSRFGSFQWAEPLLFCVGTLLALGVVGLVWAIRTLIYVVEERRWSWWILQAPAIVLSGVALSATLQPTSFDEMRPEFEQAAQELLASPDRTREYLEIGRFDIYQAFEGRDGEVYFEEASWFSFGTSTGWVYSPNGEPAGFDDFSSTHLGGPWYEYESVWRD</sequence>
<evidence type="ECO:0000313" key="2">
    <source>
        <dbReference type="EMBL" id="MFM1731201.1"/>
    </source>
</evidence>
<evidence type="ECO:0000256" key="1">
    <source>
        <dbReference type="SAM" id="Phobius"/>
    </source>
</evidence>
<feature type="transmembrane region" description="Helical" evidence="1">
    <location>
        <begin position="61"/>
        <end position="82"/>
    </location>
</feature>
<reference evidence="2 3" key="1">
    <citation type="submission" date="2023-11" db="EMBL/GenBank/DDBJ databases">
        <authorList>
            <person name="Val-Calvo J."/>
            <person name="Scortti M."/>
            <person name="Vazquez-Boland J."/>
        </authorList>
    </citation>
    <scope>NUCLEOTIDE SEQUENCE [LARGE SCALE GENOMIC DNA]</scope>
    <source>
        <strain evidence="2 3">DSM 46662</strain>
    </source>
</reference>
<keyword evidence="1" id="KW-0812">Transmembrane</keyword>
<gene>
    <name evidence="2" type="ORF">ABEU19_004758</name>
</gene>
<keyword evidence="1" id="KW-1133">Transmembrane helix</keyword>
<feature type="transmembrane region" description="Helical" evidence="1">
    <location>
        <begin position="31"/>
        <end position="49"/>
    </location>
</feature>
<evidence type="ECO:0000313" key="3">
    <source>
        <dbReference type="Proteomes" id="UP001629744"/>
    </source>
</evidence>
<accession>A0ABW9G2G5</accession>